<name>A0A5N6K8E3_MONLA</name>
<comment type="caution">
    <text evidence="2">The sequence shown here is derived from an EMBL/GenBank/DDBJ whole genome shotgun (WGS) entry which is preliminary data.</text>
</comment>
<feature type="region of interest" description="Disordered" evidence="1">
    <location>
        <begin position="1"/>
        <end position="40"/>
    </location>
</feature>
<reference evidence="2 3" key="1">
    <citation type="submission" date="2019-06" db="EMBL/GenBank/DDBJ databases">
        <title>Genome Sequence of the Brown Rot Fungal Pathogen Monilinia laxa.</title>
        <authorList>
            <person name="De Miccolis Angelini R.M."/>
            <person name="Landi L."/>
            <person name="Abate D."/>
            <person name="Pollastro S."/>
            <person name="Romanazzi G."/>
            <person name="Faretra F."/>
        </authorList>
    </citation>
    <scope>NUCLEOTIDE SEQUENCE [LARGE SCALE GENOMIC DNA]</scope>
    <source>
        <strain evidence="2 3">Mlax316</strain>
    </source>
</reference>
<proteinExistence type="predicted"/>
<dbReference type="Proteomes" id="UP000326757">
    <property type="component" value="Unassembled WGS sequence"/>
</dbReference>
<keyword evidence="3" id="KW-1185">Reference proteome</keyword>
<gene>
    <name evidence="2" type="ORF">EYC80_001168</name>
</gene>
<evidence type="ECO:0000313" key="3">
    <source>
        <dbReference type="Proteomes" id="UP000326757"/>
    </source>
</evidence>
<dbReference type="OrthoDB" id="5393606at2759"/>
<dbReference type="AlphaFoldDB" id="A0A5N6K8E3"/>
<organism evidence="2 3">
    <name type="scientific">Monilinia laxa</name>
    <name type="common">Brown rot fungus</name>
    <name type="synonym">Sclerotinia laxa</name>
    <dbReference type="NCBI Taxonomy" id="61186"/>
    <lineage>
        <taxon>Eukaryota</taxon>
        <taxon>Fungi</taxon>
        <taxon>Dikarya</taxon>
        <taxon>Ascomycota</taxon>
        <taxon>Pezizomycotina</taxon>
        <taxon>Leotiomycetes</taxon>
        <taxon>Helotiales</taxon>
        <taxon>Sclerotiniaceae</taxon>
        <taxon>Monilinia</taxon>
    </lineage>
</organism>
<protein>
    <submittedName>
        <fullName evidence="2">Uncharacterized protein</fullName>
    </submittedName>
</protein>
<evidence type="ECO:0000256" key="1">
    <source>
        <dbReference type="SAM" id="MobiDB-lite"/>
    </source>
</evidence>
<evidence type="ECO:0000313" key="2">
    <source>
        <dbReference type="EMBL" id="KAB8299037.1"/>
    </source>
</evidence>
<feature type="compositionally biased region" description="Polar residues" evidence="1">
    <location>
        <begin position="1"/>
        <end position="12"/>
    </location>
</feature>
<sequence>MRSLSSQGSSRLTGRRKPQDGSTKLEDRPNLSEEQIGIDRLGEHYSMQDVRRNGILKSDSYSVTVV</sequence>
<accession>A0A5N6K8E3</accession>
<feature type="compositionally biased region" description="Basic and acidic residues" evidence="1">
    <location>
        <begin position="17"/>
        <end position="31"/>
    </location>
</feature>
<dbReference type="EMBL" id="VIGI01000006">
    <property type="protein sequence ID" value="KAB8299037.1"/>
    <property type="molecule type" value="Genomic_DNA"/>
</dbReference>